<accession>A0A976II15</accession>
<dbReference type="RefSeq" id="XP_067821693.1">
    <property type="nucleotide sequence ID" value="XM_067959127.1"/>
</dbReference>
<keyword evidence="1" id="KW-0472">Membrane</keyword>
<organism evidence="2 3">
    <name type="scientific">Bremia lactucae</name>
    <name type="common">Lettuce downy mildew</name>
    <dbReference type="NCBI Taxonomy" id="4779"/>
    <lineage>
        <taxon>Eukaryota</taxon>
        <taxon>Sar</taxon>
        <taxon>Stramenopiles</taxon>
        <taxon>Oomycota</taxon>
        <taxon>Peronosporomycetes</taxon>
        <taxon>Peronosporales</taxon>
        <taxon>Peronosporaceae</taxon>
        <taxon>Bremia</taxon>
    </lineage>
</organism>
<reference evidence="2 3" key="1">
    <citation type="journal article" date="2021" name="Genome Biol.">
        <title>AFLAP: assembly-free linkage analysis pipeline using k-mers from genome sequencing data.</title>
        <authorList>
            <person name="Fletcher K."/>
            <person name="Zhang L."/>
            <person name="Gil J."/>
            <person name="Han R."/>
            <person name="Cavanaugh K."/>
            <person name="Michelmore R."/>
        </authorList>
    </citation>
    <scope>NUCLEOTIDE SEQUENCE [LARGE SCALE GENOMIC DNA]</scope>
    <source>
        <strain evidence="2 3">SF5</strain>
    </source>
</reference>
<protein>
    <submittedName>
        <fullName evidence="2">Uncharacterized protein</fullName>
    </submittedName>
</protein>
<proteinExistence type="predicted"/>
<name>A0A976II15_BRELC</name>
<evidence type="ECO:0000313" key="3">
    <source>
        <dbReference type="Proteomes" id="UP000294530"/>
    </source>
</evidence>
<dbReference type="AlphaFoldDB" id="A0A976II15"/>
<gene>
    <name evidence="2" type="ORF">CCR75_001022</name>
</gene>
<keyword evidence="1" id="KW-1133">Transmembrane helix</keyword>
<evidence type="ECO:0000313" key="2">
    <source>
        <dbReference type="EMBL" id="TDH72194.1"/>
    </source>
</evidence>
<dbReference type="EMBL" id="SHOA02000012">
    <property type="protein sequence ID" value="TDH72194.1"/>
    <property type="molecule type" value="Genomic_DNA"/>
</dbReference>
<feature type="transmembrane region" description="Helical" evidence="1">
    <location>
        <begin position="14"/>
        <end position="37"/>
    </location>
</feature>
<dbReference type="KEGG" id="blac:94344798"/>
<keyword evidence="3" id="KW-1185">Reference proteome</keyword>
<evidence type="ECO:0000256" key="1">
    <source>
        <dbReference type="SAM" id="Phobius"/>
    </source>
</evidence>
<keyword evidence="1" id="KW-0812">Transmembrane</keyword>
<comment type="caution">
    <text evidence="2">The sequence shown here is derived from an EMBL/GenBank/DDBJ whole genome shotgun (WGS) entry which is preliminary data.</text>
</comment>
<sequence>MVGMHMLSIVALKWSWIMVVGLAVICGIEFVLEFFFLTYECSTFKELLNEVQLDLYLQEHRMASDKEPNRNRLLDKYDQCVAFSVQVGRTVTTYPLCVRSDADIGLAFAWRTMSCPLPFDFKDPKLDIIGQHPRNAKGPFKMGELHS</sequence>
<dbReference type="Proteomes" id="UP000294530">
    <property type="component" value="Unassembled WGS sequence"/>
</dbReference>
<dbReference type="GeneID" id="94344798"/>